<dbReference type="CDD" id="cd17536">
    <property type="entry name" value="REC_YesN-like"/>
    <property type="match status" value="1"/>
</dbReference>
<dbReference type="InterPro" id="IPR018060">
    <property type="entry name" value="HTH_AraC"/>
</dbReference>
<evidence type="ECO:0000256" key="1">
    <source>
        <dbReference type="ARBA" id="ARBA00023015"/>
    </source>
</evidence>
<keyword evidence="4" id="KW-0597">Phosphoprotein</keyword>
<dbReference type="Pfam" id="PF00072">
    <property type="entry name" value="Response_reg"/>
    <property type="match status" value="1"/>
</dbReference>
<dbReference type="SUPFAM" id="SSF46689">
    <property type="entry name" value="Homeodomain-like"/>
    <property type="match status" value="1"/>
</dbReference>
<dbReference type="PROSITE" id="PS01124">
    <property type="entry name" value="HTH_ARAC_FAMILY_2"/>
    <property type="match status" value="1"/>
</dbReference>
<keyword evidence="8" id="KW-1185">Reference proteome</keyword>
<protein>
    <submittedName>
        <fullName evidence="7">Response regulator</fullName>
    </submittedName>
</protein>
<keyword evidence="2" id="KW-0238">DNA-binding</keyword>
<dbReference type="Proteomes" id="UP001161691">
    <property type="component" value="Unassembled WGS sequence"/>
</dbReference>
<evidence type="ECO:0000256" key="3">
    <source>
        <dbReference type="ARBA" id="ARBA00023163"/>
    </source>
</evidence>
<proteinExistence type="predicted"/>
<dbReference type="PRINTS" id="PR00032">
    <property type="entry name" value="HTHARAC"/>
</dbReference>
<keyword evidence="3" id="KW-0804">Transcription</keyword>
<evidence type="ECO:0000313" key="7">
    <source>
        <dbReference type="EMBL" id="MDI4647449.1"/>
    </source>
</evidence>
<dbReference type="PANTHER" id="PTHR43280:SF10">
    <property type="entry name" value="REGULATORY PROTEIN POCR"/>
    <property type="match status" value="1"/>
</dbReference>
<dbReference type="PROSITE" id="PS50110">
    <property type="entry name" value="RESPONSE_REGULATORY"/>
    <property type="match status" value="1"/>
</dbReference>
<evidence type="ECO:0000256" key="4">
    <source>
        <dbReference type="PROSITE-ProRule" id="PRU00169"/>
    </source>
</evidence>
<evidence type="ECO:0000256" key="2">
    <source>
        <dbReference type="ARBA" id="ARBA00023125"/>
    </source>
</evidence>
<dbReference type="InterPro" id="IPR011006">
    <property type="entry name" value="CheY-like_superfamily"/>
</dbReference>
<sequence>MIKLLIVDDEPYTVDGLYEMLSEVPDLDLDVYRTYSAEEAIQRLTRAKMDIVLSDIRMPEMDGIELQQWIRARWPKCKVIFLTGIGDISSIQRAIRGGGVDYILKTEGDESILSSIRKAIKELEEEASNEQFVLRAKEQVKQELTLLRRDWFNSLTDIGGYSLSGRKTRFQELEIPLSAEASVLLVHGRVDRWKENTSPSNKTLFINAIQNIAEEYLRPTAFMSVLLYDSQFIWLIQPHRIMEETAVTSLEEQWTDTLTFVAGMLDSIQSTTKRLLHLPISLVTTGRPSAWEDVPRDFQIVKKTMVLGLGNGEEMLITQCEPDKPQNMAVELSPQRLLDLELALESGQPEAFAERLEFAFAKLPNRFRLYAQTYYSIAVLLLGQMNKASNGIAPEDNMVDRLMDLGSHPSKDAALKYLLEVADTLFSRRNSMLVERTNGVIHKLNQHIRDHLDGDLSLNTLADLVYLNSSYLSALYKQNTGRNLSDVIADTRVATAKELLAIPKWKIHEIALRIGFGTAGYFTRFFKKHTGVTPSEYRAELEA</sequence>
<dbReference type="InterPro" id="IPR020449">
    <property type="entry name" value="Tscrpt_reg_AraC-type_HTH"/>
</dbReference>
<evidence type="ECO:0000313" key="8">
    <source>
        <dbReference type="Proteomes" id="UP001161691"/>
    </source>
</evidence>
<dbReference type="InterPro" id="IPR018062">
    <property type="entry name" value="HTH_AraC-typ_CS"/>
</dbReference>
<evidence type="ECO:0000259" key="6">
    <source>
        <dbReference type="PROSITE" id="PS50110"/>
    </source>
</evidence>
<dbReference type="PANTHER" id="PTHR43280">
    <property type="entry name" value="ARAC-FAMILY TRANSCRIPTIONAL REGULATOR"/>
    <property type="match status" value="1"/>
</dbReference>
<dbReference type="PROSITE" id="PS00041">
    <property type="entry name" value="HTH_ARAC_FAMILY_1"/>
    <property type="match status" value="1"/>
</dbReference>
<dbReference type="Gene3D" id="3.40.50.2300">
    <property type="match status" value="1"/>
</dbReference>
<keyword evidence="1" id="KW-0805">Transcription regulation</keyword>
<feature type="modified residue" description="4-aspartylphosphate" evidence="4">
    <location>
        <position position="55"/>
    </location>
</feature>
<dbReference type="EMBL" id="JAGRPV010000001">
    <property type="protein sequence ID" value="MDI4647449.1"/>
    <property type="molecule type" value="Genomic_DNA"/>
</dbReference>
<reference evidence="7" key="1">
    <citation type="submission" date="2023-04" db="EMBL/GenBank/DDBJ databases">
        <title>Comparative genomic analysis of Cohnella hashimotonis sp. nov., isolated from the International Space Station.</title>
        <authorList>
            <person name="Venkateswaran K."/>
            <person name="Simpson A."/>
        </authorList>
    </citation>
    <scope>NUCLEOTIDE SEQUENCE</scope>
    <source>
        <strain evidence="7">F6_2S_P_1</strain>
    </source>
</reference>
<dbReference type="SMART" id="SM00448">
    <property type="entry name" value="REC"/>
    <property type="match status" value="1"/>
</dbReference>
<feature type="domain" description="HTH araC/xylS-type" evidence="5">
    <location>
        <begin position="442"/>
        <end position="540"/>
    </location>
</feature>
<dbReference type="Gene3D" id="1.10.10.60">
    <property type="entry name" value="Homeodomain-like"/>
    <property type="match status" value="2"/>
</dbReference>
<dbReference type="InterPro" id="IPR001789">
    <property type="entry name" value="Sig_transdc_resp-reg_receiver"/>
</dbReference>
<organism evidence="7 8">
    <name type="scientific">Cohnella hashimotonis</name>
    <dbReference type="NCBI Taxonomy" id="2826895"/>
    <lineage>
        <taxon>Bacteria</taxon>
        <taxon>Bacillati</taxon>
        <taxon>Bacillota</taxon>
        <taxon>Bacilli</taxon>
        <taxon>Bacillales</taxon>
        <taxon>Paenibacillaceae</taxon>
        <taxon>Cohnella</taxon>
    </lineage>
</organism>
<comment type="caution">
    <text evidence="7">The sequence shown here is derived from an EMBL/GenBank/DDBJ whole genome shotgun (WGS) entry which is preliminary data.</text>
</comment>
<feature type="domain" description="Response regulatory" evidence="6">
    <location>
        <begin position="3"/>
        <end position="120"/>
    </location>
</feature>
<accession>A0ABT6TKS6</accession>
<dbReference type="InterPro" id="IPR009057">
    <property type="entry name" value="Homeodomain-like_sf"/>
</dbReference>
<name>A0ABT6TKS6_9BACL</name>
<dbReference type="SMART" id="SM00342">
    <property type="entry name" value="HTH_ARAC"/>
    <property type="match status" value="1"/>
</dbReference>
<evidence type="ECO:0000259" key="5">
    <source>
        <dbReference type="PROSITE" id="PS01124"/>
    </source>
</evidence>
<dbReference type="RefSeq" id="WP_282910213.1">
    <property type="nucleotide sequence ID" value="NZ_JAGRPV010000001.1"/>
</dbReference>
<dbReference type="SUPFAM" id="SSF52172">
    <property type="entry name" value="CheY-like"/>
    <property type="match status" value="1"/>
</dbReference>
<gene>
    <name evidence="7" type="ORF">KB449_20935</name>
</gene>
<dbReference type="Pfam" id="PF12833">
    <property type="entry name" value="HTH_18"/>
    <property type="match status" value="1"/>
</dbReference>